<keyword evidence="3" id="KW-0369">Histidine metabolism</keyword>
<dbReference type="SUPFAM" id="SSF52768">
    <property type="entry name" value="Arginase/deacetylase"/>
    <property type="match status" value="1"/>
</dbReference>
<dbReference type="RefSeq" id="WP_160793824.1">
    <property type="nucleotide sequence ID" value="NZ_WRPA01000002.1"/>
</dbReference>
<evidence type="ECO:0000313" key="6">
    <source>
        <dbReference type="EMBL" id="MXR67847.1"/>
    </source>
</evidence>
<evidence type="ECO:0000256" key="3">
    <source>
        <dbReference type="ARBA" id="ARBA00022808"/>
    </source>
</evidence>
<sequence>MQTLIPFTAERCQDFVAEREGETKIGQTLHCYEGKAPLSEQLAKAKADGVRFVILGIGEDIGPRANLGRGGAVDGFEAAMAQFCNFQSNQFLDGNHCMVLGQIATDDLQLPEGSSAKILRENVDRLDERVIEIVGEIMAAGLEPIVIGGGHNNAYGLLMATKKVAGRPVAAVNLDPHSDFRPREGRHSGNGFSYAAASGALGHYHVLGLHELKNSQQTLEQLSAFGGKWHTLQAIWVRREISLELALKTIVEDLNASDLPVALELDLDAITNMPSSASTAAGIPLLDALYYVNQVASKTPAAYLHLAEAAPSCHVAGVEAGRRETGQSIAELIYAFIQGRQAQHPLG</sequence>
<dbReference type="InterPro" id="IPR006035">
    <property type="entry name" value="Ureohydrolase"/>
</dbReference>
<dbReference type="GO" id="GO:0006547">
    <property type="term" value="P:L-histidine metabolic process"/>
    <property type="evidence" value="ECO:0007669"/>
    <property type="project" value="UniProtKB-KW"/>
</dbReference>
<protein>
    <submittedName>
        <fullName evidence="6">Arginase</fullName>
    </submittedName>
</protein>
<dbReference type="Proteomes" id="UP000474778">
    <property type="component" value="Unassembled WGS sequence"/>
</dbReference>
<dbReference type="PROSITE" id="PS51409">
    <property type="entry name" value="ARGINASE_2"/>
    <property type="match status" value="1"/>
</dbReference>
<evidence type="ECO:0000256" key="4">
    <source>
        <dbReference type="ARBA" id="ARBA00023211"/>
    </source>
</evidence>
<dbReference type="PANTHER" id="PTHR11358:SF35">
    <property type="entry name" value="FORMIMIDOYLGLUTAMASE"/>
    <property type="match status" value="1"/>
</dbReference>
<dbReference type="GO" id="GO:0008783">
    <property type="term" value="F:agmatinase activity"/>
    <property type="evidence" value="ECO:0007669"/>
    <property type="project" value="TreeGrafter"/>
</dbReference>
<dbReference type="PANTHER" id="PTHR11358">
    <property type="entry name" value="ARGINASE/AGMATINASE"/>
    <property type="match status" value="1"/>
</dbReference>
<keyword evidence="2" id="KW-0378">Hydrolase</keyword>
<dbReference type="Gene3D" id="3.40.800.10">
    <property type="entry name" value="Ureohydrolase domain"/>
    <property type="match status" value="1"/>
</dbReference>
<dbReference type="GO" id="GO:0046872">
    <property type="term" value="F:metal ion binding"/>
    <property type="evidence" value="ECO:0007669"/>
    <property type="project" value="UniProtKB-KW"/>
</dbReference>
<evidence type="ECO:0000256" key="1">
    <source>
        <dbReference type="ARBA" id="ARBA00022723"/>
    </source>
</evidence>
<evidence type="ECO:0000256" key="2">
    <source>
        <dbReference type="ARBA" id="ARBA00022801"/>
    </source>
</evidence>
<dbReference type="InterPro" id="IPR023696">
    <property type="entry name" value="Ureohydrolase_dom_sf"/>
</dbReference>
<evidence type="ECO:0000256" key="5">
    <source>
        <dbReference type="PROSITE-ProRule" id="PRU00742"/>
    </source>
</evidence>
<gene>
    <name evidence="6" type="ORF">GNT65_04065</name>
</gene>
<dbReference type="CDD" id="cd09988">
    <property type="entry name" value="Formimidoylglutamase"/>
    <property type="match status" value="1"/>
</dbReference>
<evidence type="ECO:0000313" key="7">
    <source>
        <dbReference type="Proteomes" id="UP000474778"/>
    </source>
</evidence>
<proteinExistence type="inferred from homology"/>
<name>A0A6L7HU82_9GAMM</name>
<dbReference type="EMBL" id="WRPA01000002">
    <property type="protein sequence ID" value="MXR67847.1"/>
    <property type="molecule type" value="Genomic_DNA"/>
</dbReference>
<dbReference type="AlphaFoldDB" id="A0A6L7HU82"/>
<accession>A0A6L7HU82</accession>
<comment type="similarity">
    <text evidence="5">Belongs to the arginase family.</text>
</comment>
<organism evidence="6 7">
    <name type="scientific">Shewanella insulae</name>
    <dbReference type="NCBI Taxonomy" id="2681496"/>
    <lineage>
        <taxon>Bacteria</taxon>
        <taxon>Pseudomonadati</taxon>
        <taxon>Pseudomonadota</taxon>
        <taxon>Gammaproteobacteria</taxon>
        <taxon>Alteromonadales</taxon>
        <taxon>Shewanellaceae</taxon>
        <taxon>Shewanella</taxon>
    </lineage>
</organism>
<reference evidence="6 7" key="1">
    <citation type="submission" date="2019-12" db="EMBL/GenBank/DDBJ databases">
        <title>Shewanella insulae sp. nov., isolated from a tidal flat.</title>
        <authorList>
            <person name="Yoon J.-H."/>
        </authorList>
    </citation>
    <scope>NUCLEOTIDE SEQUENCE [LARGE SCALE GENOMIC DNA]</scope>
    <source>
        <strain evidence="6 7">JBTF-M18</strain>
    </source>
</reference>
<keyword evidence="1" id="KW-0479">Metal-binding</keyword>
<keyword evidence="7" id="KW-1185">Reference proteome</keyword>
<comment type="caution">
    <text evidence="6">The sequence shown here is derived from an EMBL/GenBank/DDBJ whole genome shotgun (WGS) entry which is preliminary data.</text>
</comment>
<keyword evidence="4" id="KW-0464">Manganese</keyword>
<dbReference type="Pfam" id="PF00491">
    <property type="entry name" value="Arginase"/>
    <property type="match status" value="1"/>
</dbReference>
<dbReference type="GO" id="GO:0033389">
    <property type="term" value="P:putrescine biosynthetic process from arginine, via agmatine"/>
    <property type="evidence" value="ECO:0007669"/>
    <property type="project" value="TreeGrafter"/>
</dbReference>